<comment type="caution">
    <text evidence="2">The sequence shown here is derived from an EMBL/GenBank/DDBJ whole genome shotgun (WGS) entry which is preliminary data.</text>
</comment>
<keyword evidence="1" id="KW-0732">Signal</keyword>
<evidence type="ECO:0000313" key="2">
    <source>
        <dbReference type="EMBL" id="MBZ5710628.1"/>
    </source>
</evidence>
<proteinExistence type="predicted"/>
<gene>
    <name evidence="2" type="ORF">K7C98_15310</name>
</gene>
<feature type="chain" id="PRO_5045523586" evidence="1">
    <location>
        <begin position="20"/>
        <end position="126"/>
    </location>
</feature>
<dbReference type="PROSITE" id="PS51257">
    <property type="entry name" value="PROKAR_LIPOPROTEIN"/>
    <property type="match status" value="1"/>
</dbReference>
<evidence type="ECO:0000256" key="1">
    <source>
        <dbReference type="SAM" id="SignalP"/>
    </source>
</evidence>
<evidence type="ECO:0000313" key="3">
    <source>
        <dbReference type="Proteomes" id="UP001139031"/>
    </source>
</evidence>
<name>A0ABS7TQX4_9BACT</name>
<keyword evidence="3" id="KW-1185">Reference proteome</keyword>
<reference evidence="2" key="1">
    <citation type="submission" date="2021-08" db="EMBL/GenBank/DDBJ databases">
        <authorList>
            <person name="Stevens D.C."/>
        </authorList>
    </citation>
    <scope>NUCLEOTIDE SEQUENCE</scope>
    <source>
        <strain evidence="2">DSM 53165</strain>
    </source>
</reference>
<dbReference type="RefSeq" id="WP_224192398.1">
    <property type="nucleotide sequence ID" value="NZ_JAIRAU010000019.1"/>
</dbReference>
<dbReference type="Proteomes" id="UP001139031">
    <property type="component" value="Unassembled WGS sequence"/>
</dbReference>
<organism evidence="2 3">
    <name type="scientific">Nannocystis pusilla</name>
    <dbReference type="NCBI Taxonomy" id="889268"/>
    <lineage>
        <taxon>Bacteria</taxon>
        <taxon>Pseudomonadati</taxon>
        <taxon>Myxococcota</taxon>
        <taxon>Polyangia</taxon>
        <taxon>Nannocystales</taxon>
        <taxon>Nannocystaceae</taxon>
        <taxon>Nannocystis</taxon>
    </lineage>
</organism>
<dbReference type="EMBL" id="JAIRAU010000019">
    <property type="protein sequence ID" value="MBZ5710628.1"/>
    <property type="molecule type" value="Genomic_DNA"/>
</dbReference>
<protein>
    <submittedName>
        <fullName evidence="2">Uncharacterized protein</fullName>
    </submittedName>
</protein>
<sequence>MRRPARFHPLLLVCLAALACPGRRTEVLARAGTGADEIRIVLHSETSRSGSNHSTFAPRCDTYTVDEVFLEVGGADRKVWWDHDRDLAYAIEVRAPQRIAVRRGHEPWQVFVRDGDRLEPQADAAK</sequence>
<feature type="signal peptide" evidence="1">
    <location>
        <begin position="1"/>
        <end position="19"/>
    </location>
</feature>
<accession>A0ABS7TQX4</accession>